<proteinExistence type="predicted"/>
<gene>
    <name evidence="2" type="ORF">F2P81_008181</name>
</gene>
<feature type="region of interest" description="Disordered" evidence="1">
    <location>
        <begin position="57"/>
        <end position="91"/>
    </location>
</feature>
<evidence type="ECO:0000256" key="1">
    <source>
        <dbReference type="SAM" id="MobiDB-lite"/>
    </source>
</evidence>
<evidence type="ECO:0000313" key="3">
    <source>
        <dbReference type="Proteomes" id="UP000438429"/>
    </source>
</evidence>
<comment type="caution">
    <text evidence="2">The sequence shown here is derived from an EMBL/GenBank/DDBJ whole genome shotgun (WGS) entry which is preliminary data.</text>
</comment>
<dbReference type="EMBL" id="VEVO01000007">
    <property type="protein sequence ID" value="KAF0039946.1"/>
    <property type="molecule type" value="Genomic_DNA"/>
</dbReference>
<reference evidence="2 3" key="1">
    <citation type="submission" date="2019-06" db="EMBL/GenBank/DDBJ databases">
        <title>Draft genomes of female and male turbot (Scophthalmus maximus).</title>
        <authorList>
            <person name="Xu H."/>
            <person name="Xu X.-W."/>
            <person name="Shao C."/>
            <person name="Chen S."/>
        </authorList>
    </citation>
    <scope>NUCLEOTIDE SEQUENCE [LARGE SCALE GENOMIC DNA]</scope>
    <source>
        <strain evidence="2">Ysfricsl-2016a</strain>
        <tissue evidence="2">Blood</tissue>
    </source>
</reference>
<name>A0A6A4SXI8_SCOMX</name>
<evidence type="ECO:0000313" key="2">
    <source>
        <dbReference type="EMBL" id="KAF0039946.1"/>
    </source>
</evidence>
<sequence length="91" mass="10250">MMMMLIHHEDFSWHHTASWIGLACDSKTHQSFRKNNNNNTHTHRDVVNDVLGGLDLPGVLHPSIGGTAQEQEPRSSHKNPQTSGEEEELVQ</sequence>
<accession>A0A6A4SXI8</accession>
<protein>
    <submittedName>
        <fullName evidence="2">Uncharacterized protein</fullName>
    </submittedName>
</protein>
<dbReference type="AlphaFoldDB" id="A0A6A4SXI8"/>
<organism evidence="2 3">
    <name type="scientific">Scophthalmus maximus</name>
    <name type="common">Turbot</name>
    <name type="synonym">Psetta maxima</name>
    <dbReference type="NCBI Taxonomy" id="52904"/>
    <lineage>
        <taxon>Eukaryota</taxon>
        <taxon>Metazoa</taxon>
        <taxon>Chordata</taxon>
        <taxon>Craniata</taxon>
        <taxon>Vertebrata</taxon>
        <taxon>Euteleostomi</taxon>
        <taxon>Actinopterygii</taxon>
        <taxon>Neopterygii</taxon>
        <taxon>Teleostei</taxon>
        <taxon>Neoteleostei</taxon>
        <taxon>Acanthomorphata</taxon>
        <taxon>Carangaria</taxon>
        <taxon>Pleuronectiformes</taxon>
        <taxon>Pleuronectoidei</taxon>
        <taxon>Scophthalmidae</taxon>
        <taxon>Scophthalmus</taxon>
    </lineage>
</organism>
<dbReference type="Proteomes" id="UP000438429">
    <property type="component" value="Unassembled WGS sequence"/>
</dbReference>